<keyword evidence="3" id="KW-1185">Reference proteome</keyword>
<evidence type="ECO:0000313" key="3">
    <source>
        <dbReference type="Proteomes" id="UP000321577"/>
    </source>
</evidence>
<dbReference type="AlphaFoldDB" id="A0A512MHI7"/>
<proteinExistence type="predicted"/>
<evidence type="ECO:0000256" key="1">
    <source>
        <dbReference type="SAM" id="MobiDB-lite"/>
    </source>
</evidence>
<reference evidence="2 3" key="1">
    <citation type="submission" date="2019-07" db="EMBL/GenBank/DDBJ databases">
        <title>Whole genome shotgun sequence of Brevifollis gellanilyticus NBRC 108608.</title>
        <authorList>
            <person name="Hosoyama A."/>
            <person name="Uohara A."/>
            <person name="Ohji S."/>
            <person name="Ichikawa N."/>
        </authorList>
    </citation>
    <scope>NUCLEOTIDE SEQUENCE [LARGE SCALE GENOMIC DNA]</scope>
    <source>
        <strain evidence="2 3">NBRC 108608</strain>
    </source>
</reference>
<protein>
    <recommendedName>
        <fullName evidence="4">DUF4034 domain-containing protein</fullName>
    </recommendedName>
</protein>
<sequence length="468" mass="53846">MWGQLQLRSPDHVTQMKQRESLPAEARQEHDDNQKAAHYWYESRNPKNLPEIDAALARVLPNALRQSAWISEVPSWEEAHRVQAYHDAGAILLARCYTLLYYGRENEAKESIKLINDKFPHALLLRPDRRVILVRRSLRYHMHACAIYRAIRERKMYDFEFPPEMDEHDAWAQERAAEDMAMLRLREGDFDGLDHLASQARLRALKTADGEWVSDAIYSGIHPLEGESWSAAAWDEMGGRLDEWREKKPTSVDARIANVIFTLYRFKGEVELAGSTKEALLKLRRTVEEIGPVSPQMPFIEMIVSIALEERLDQIASIYQKAQKKFPDYTPTHMFMLMRLAAEENGERHCRSMLRELASHEETVEQAARILTCLPEKSVMVLTEGLPLKDLRESMRALLESAPGSSHLRNRLGLLAVFVGQDDIGMEAMRTVGGRWERKLWSGREYHATRLTERQPIQASVPAKVGEL</sequence>
<evidence type="ECO:0000313" key="2">
    <source>
        <dbReference type="EMBL" id="GEP46205.1"/>
    </source>
</evidence>
<evidence type="ECO:0008006" key="4">
    <source>
        <dbReference type="Google" id="ProtNLM"/>
    </source>
</evidence>
<gene>
    <name evidence="2" type="ORF">BGE01nite_54960</name>
</gene>
<accession>A0A512MHI7</accession>
<feature type="compositionally biased region" description="Basic and acidic residues" evidence="1">
    <location>
        <begin position="17"/>
        <end position="30"/>
    </location>
</feature>
<dbReference type="Proteomes" id="UP000321577">
    <property type="component" value="Unassembled WGS sequence"/>
</dbReference>
<dbReference type="EMBL" id="BKAG01000077">
    <property type="protein sequence ID" value="GEP46205.1"/>
    <property type="molecule type" value="Genomic_DNA"/>
</dbReference>
<comment type="caution">
    <text evidence="2">The sequence shown here is derived from an EMBL/GenBank/DDBJ whole genome shotgun (WGS) entry which is preliminary data.</text>
</comment>
<feature type="region of interest" description="Disordered" evidence="1">
    <location>
        <begin position="1"/>
        <end position="30"/>
    </location>
</feature>
<name>A0A512MHI7_9BACT</name>
<organism evidence="2 3">
    <name type="scientific">Brevifollis gellanilyticus</name>
    <dbReference type="NCBI Taxonomy" id="748831"/>
    <lineage>
        <taxon>Bacteria</taxon>
        <taxon>Pseudomonadati</taxon>
        <taxon>Verrucomicrobiota</taxon>
        <taxon>Verrucomicrobiia</taxon>
        <taxon>Verrucomicrobiales</taxon>
        <taxon>Verrucomicrobiaceae</taxon>
    </lineage>
</organism>